<keyword evidence="12" id="KW-1185">Reference proteome</keyword>
<dbReference type="PROSITE" id="PS51432">
    <property type="entry name" value="AP_NUCLEASE_F2_4"/>
    <property type="match status" value="1"/>
</dbReference>
<dbReference type="GO" id="GO:0003906">
    <property type="term" value="F:DNA-(apurinic or apyrimidinic site) endonuclease activity"/>
    <property type="evidence" value="ECO:0007669"/>
    <property type="project" value="TreeGrafter"/>
</dbReference>
<keyword evidence="11" id="KW-0413">Isomerase</keyword>
<feature type="region of interest" description="Disordered" evidence="9">
    <location>
        <begin position="53"/>
        <end position="89"/>
    </location>
</feature>
<keyword evidence="8" id="KW-0234">DNA repair</keyword>
<evidence type="ECO:0000256" key="6">
    <source>
        <dbReference type="ARBA" id="ARBA00022801"/>
    </source>
</evidence>
<feature type="domain" description="Xylose isomerase-like TIM barrel" evidence="10">
    <location>
        <begin position="122"/>
        <end position="392"/>
    </location>
</feature>
<dbReference type="GO" id="GO:0006284">
    <property type="term" value="P:base-excision repair"/>
    <property type="evidence" value="ECO:0007669"/>
    <property type="project" value="TreeGrafter"/>
</dbReference>
<name>A0AAJ0C4A0_9PEZI</name>
<feature type="compositionally biased region" description="Basic and acidic residues" evidence="9">
    <location>
        <begin position="407"/>
        <end position="435"/>
    </location>
</feature>
<reference evidence="11" key="1">
    <citation type="submission" date="2023-06" db="EMBL/GenBank/DDBJ databases">
        <title>Genome-scale phylogeny and comparative genomics of the fungal order Sordariales.</title>
        <authorList>
            <consortium name="Lawrence Berkeley National Laboratory"/>
            <person name="Hensen N."/>
            <person name="Bonometti L."/>
            <person name="Westerberg I."/>
            <person name="Brannstrom I.O."/>
            <person name="Guillou S."/>
            <person name="Cros-Aarteil S."/>
            <person name="Calhoun S."/>
            <person name="Haridas S."/>
            <person name="Kuo A."/>
            <person name="Mondo S."/>
            <person name="Pangilinan J."/>
            <person name="Riley R."/>
            <person name="Labutti K."/>
            <person name="Andreopoulos B."/>
            <person name="Lipzen A."/>
            <person name="Chen C."/>
            <person name="Yanf M."/>
            <person name="Daum C."/>
            <person name="Ng V."/>
            <person name="Clum A."/>
            <person name="Steindorff A."/>
            <person name="Ohm R."/>
            <person name="Martin F."/>
            <person name="Silar P."/>
            <person name="Natvig D."/>
            <person name="Lalanne C."/>
            <person name="Gautier V."/>
            <person name="Ament-Velasquez S.L."/>
            <person name="Kruys A."/>
            <person name="Hutchinson M.I."/>
            <person name="Powell A.J."/>
            <person name="Barry K."/>
            <person name="Miller A.N."/>
            <person name="Grigoriev I.V."/>
            <person name="Debuchy R."/>
            <person name="Gladieux P."/>
            <person name="Thoren M.H."/>
            <person name="Johannesson H."/>
        </authorList>
    </citation>
    <scope>NUCLEOTIDE SEQUENCE</scope>
    <source>
        <strain evidence="11">8032-3</strain>
    </source>
</reference>
<comment type="caution">
    <text evidence="11">The sequence shown here is derived from an EMBL/GenBank/DDBJ whole genome shotgun (WGS) entry which is preliminary data.</text>
</comment>
<dbReference type="AlphaFoldDB" id="A0AAJ0C4A0"/>
<dbReference type="GO" id="GO:0008270">
    <property type="term" value="F:zinc ion binding"/>
    <property type="evidence" value="ECO:0007669"/>
    <property type="project" value="InterPro"/>
</dbReference>
<evidence type="ECO:0000256" key="2">
    <source>
        <dbReference type="ARBA" id="ARBA00005340"/>
    </source>
</evidence>
<dbReference type="SMART" id="SM00518">
    <property type="entry name" value="AP2Ec"/>
    <property type="match status" value="1"/>
</dbReference>
<evidence type="ECO:0000256" key="1">
    <source>
        <dbReference type="ARBA" id="ARBA00001947"/>
    </source>
</evidence>
<dbReference type="Proteomes" id="UP001244011">
    <property type="component" value="Unassembled WGS sequence"/>
</dbReference>
<dbReference type="InterPro" id="IPR018246">
    <property type="entry name" value="AP_endonuc_F2_Zn_BS"/>
</dbReference>
<feature type="region of interest" description="Disordered" evidence="9">
    <location>
        <begin position="407"/>
        <end position="459"/>
    </location>
</feature>
<keyword evidence="4" id="KW-0479">Metal-binding</keyword>
<dbReference type="GO" id="GO:0008081">
    <property type="term" value="F:phosphoric diester hydrolase activity"/>
    <property type="evidence" value="ECO:0007669"/>
    <property type="project" value="TreeGrafter"/>
</dbReference>
<dbReference type="GO" id="GO:0003677">
    <property type="term" value="F:DNA binding"/>
    <property type="evidence" value="ECO:0007669"/>
    <property type="project" value="InterPro"/>
</dbReference>
<evidence type="ECO:0000256" key="4">
    <source>
        <dbReference type="ARBA" id="ARBA00022723"/>
    </source>
</evidence>
<dbReference type="PANTHER" id="PTHR21445">
    <property type="entry name" value="ENDONUCLEASE IV ENDODEOXYRIBONUCLEASE IV"/>
    <property type="match status" value="1"/>
</dbReference>
<evidence type="ECO:0000259" key="10">
    <source>
        <dbReference type="Pfam" id="PF01261"/>
    </source>
</evidence>
<dbReference type="GO" id="GO:0016853">
    <property type="term" value="F:isomerase activity"/>
    <property type="evidence" value="ECO:0007669"/>
    <property type="project" value="UniProtKB-KW"/>
</dbReference>
<accession>A0AAJ0C4A0</accession>
<dbReference type="GO" id="GO:0005634">
    <property type="term" value="C:nucleus"/>
    <property type="evidence" value="ECO:0007669"/>
    <property type="project" value="TreeGrafter"/>
</dbReference>
<dbReference type="PANTHER" id="PTHR21445:SF0">
    <property type="entry name" value="APURINIC-APYRIMIDINIC ENDONUCLEASE"/>
    <property type="match status" value="1"/>
</dbReference>
<feature type="compositionally biased region" description="Basic residues" evidence="9">
    <location>
        <begin position="436"/>
        <end position="448"/>
    </location>
</feature>
<keyword evidence="7" id="KW-0862">Zinc</keyword>
<dbReference type="PROSITE" id="PS00731">
    <property type="entry name" value="AP_NUCLEASE_F2_3"/>
    <property type="match status" value="1"/>
</dbReference>
<evidence type="ECO:0000256" key="7">
    <source>
        <dbReference type="ARBA" id="ARBA00022833"/>
    </source>
</evidence>
<dbReference type="InterPro" id="IPR036237">
    <property type="entry name" value="Xyl_isomerase-like_sf"/>
</dbReference>
<dbReference type="RefSeq" id="XP_060285879.1">
    <property type="nucleotide sequence ID" value="XM_060423662.1"/>
</dbReference>
<evidence type="ECO:0000313" key="11">
    <source>
        <dbReference type="EMBL" id="KAK1769666.1"/>
    </source>
</evidence>
<sequence length="459" mass="50601">MVRQLPRKAKAKSSPVELSLIEETSSIKAIGKSGKKATPVEVKVEVEKRTVTKRKSAGGAEVKIEEFPAETKKPAAKRRKTKAEKEEENMPLAARTVITSMKRAMYIGAHVSGAGGVHNSVQNAVNIGANAFAVFLKSQRKWESPPLADEHRDDFHSNLKLHNFDAAKHILPHGSYLVNLAQAEPAKADQAYNNFVDDLQRCEALGIGLYNFHPGSTGGDTKEAAIARIAAQLNRSHRATKTAITVVENMCGSGNVIGSKFEELRDIISQVEDKSRVGVCIDTCHAFAAGYDMRTPEAFAETMRTFDEIVGLTYLKAFHLNDSKAPLASHRDLHANIGTGFLGLRAFHSIMNYEPFQHLPMVLETPIDSKGPDGKTFENKQIWADEIKLLESLIGMDPESVEFQAKEQDLQAKGATERERIQDQVDRKTEKDAKKRATKAKRKGRKKSKASDLDSGESD</sequence>
<dbReference type="Pfam" id="PF01261">
    <property type="entry name" value="AP_endonuc_2"/>
    <property type="match status" value="1"/>
</dbReference>
<dbReference type="GeneID" id="85306849"/>
<comment type="cofactor">
    <cofactor evidence="1">
        <name>Zn(2+)</name>
        <dbReference type="ChEBI" id="CHEBI:29105"/>
    </cofactor>
</comment>
<dbReference type="GO" id="GO:0005739">
    <property type="term" value="C:mitochondrion"/>
    <property type="evidence" value="ECO:0007669"/>
    <property type="project" value="TreeGrafter"/>
</dbReference>
<evidence type="ECO:0000256" key="5">
    <source>
        <dbReference type="ARBA" id="ARBA00022763"/>
    </source>
</evidence>
<evidence type="ECO:0000256" key="8">
    <source>
        <dbReference type="ARBA" id="ARBA00023204"/>
    </source>
</evidence>
<gene>
    <name evidence="11" type="ORF">QBC33DRAFT_330401</name>
</gene>
<dbReference type="EMBL" id="MU839002">
    <property type="protein sequence ID" value="KAK1769666.1"/>
    <property type="molecule type" value="Genomic_DNA"/>
</dbReference>
<protein>
    <recommendedName>
        <fullName evidence="3">Apurinic-apyrimidinic endonuclease 1</fullName>
    </recommendedName>
</protein>
<dbReference type="NCBIfam" id="TIGR00587">
    <property type="entry name" value="nfo"/>
    <property type="match status" value="1"/>
</dbReference>
<proteinExistence type="inferred from homology"/>
<evidence type="ECO:0000256" key="3">
    <source>
        <dbReference type="ARBA" id="ARBA00021759"/>
    </source>
</evidence>
<dbReference type="InterPro" id="IPR001719">
    <property type="entry name" value="AP_endonuc_2"/>
</dbReference>
<dbReference type="CDD" id="cd00019">
    <property type="entry name" value="AP2Ec"/>
    <property type="match status" value="1"/>
</dbReference>
<dbReference type="HAMAP" id="MF_00152">
    <property type="entry name" value="Nfo"/>
    <property type="match status" value="1"/>
</dbReference>
<comment type="similarity">
    <text evidence="2">Belongs to the AP endonuclease 2 family.</text>
</comment>
<keyword evidence="6" id="KW-0378">Hydrolase</keyword>
<keyword evidence="5" id="KW-0227">DNA damage</keyword>
<evidence type="ECO:0000256" key="9">
    <source>
        <dbReference type="SAM" id="MobiDB-lite"/>
    </source>
</evidence>
<feature type="compositionally biased region" description="Basic and acidic residues" evidence="9">
    <location>
        <begin position="62"/>
        <end position="73"/>
    </location>
</feature>
<evidence type="ECO:0000313" key="12">
    <source>
        <dbReference type="Proteomes" id="UP001244011"/>
    </source>
</evidence>
<dbReference type="InterPro" id="IPR013022">
    <property type="entry name" value="Xyl_isomerase-like_TIM-brl"/>
</dbReference>
<organism evidence="11 12">
    <name type="scientific">Phialemonium atrogriseum</name>
    <dbReference type="NCBI Taxonomy" id="1093897"/>
    <lineage>
        <taxon>Eukaryota</taxon>
        <taxon>Fungi</taxon>
        <taxon>Dikarya</taxon>
        <taxon>Ascomycota</taxon>
        <taxon>Pezizomycotina</taxon>
        <taxon>Sordariomycetes</taxon>
        <taxon>Sordariomycetidae</taxon>
        <taxon>Cephalothecales</taxon>
        <taxon>Cephalothecaceae</taxon>
        <taxon>Phialemonium</taxon>
    </lineage>
</organism>
<dbReference type="Gene3D" id="3.20.20.150">
    <property type="entry name" value="Divalent-metal-dependent TIM barrel enzymes"/>
    <property type="match status" value="1"/>
</dbReference>
<dbReference type="PROSITE" id="PS00730">
    <property type="entry name" value="AP_NUCLEASE_F2_2"/>
    <property type="match status" value="1"/>
</dbReference>
<dbReference type="FunFam" id="3.20.20.150:FF:000001">
    <property type="entry name" value="Probable endonuclease 4"/>
    <property type="match status" value="1"/>
</dbReference>
<dbReference type="SUPFAM" id="SSF51658">
    <property type="entry name" value="Xylose isomerase-like"/>
    <property type="match status" value="1"/>
</dbReference>
<dbReference type="NCBIfam" id="NF002199">
    <property type="entry name" value="PRK01060.1-4"/>
    <property type="match status" value="1"/>
</dbReference>